<accession>A0A6I0DTV0</accession>
<dbReference type="InterPro" id="IPR006528">
    <property type="entry name" value="Phage_head_morphogenesis_dom"/>
</dbReference>
<dbReference type="Pfam" id="PF04233">
    <property type="entry name" value="Phage_Mu_F"/>
    <property type="match status" value="1"/>
</dbReference>
<gene>
    <name evidence="4" type="ORF">F9L06_03800</name>
</gene>
<evidence type="ECO:0000256" key="1">
    <source>
        <dbReference type="SAM" id="MobiDB-lite"/>
    </source>
</evidence>
<comment type="caution">
    <text evidence="4">The sequence shown here is derived from an EMBL/GenBank/DDBJ whole genome shotgun (WGS) entry which is preliminary data.</text>
</comment>
<name>A0A6I0DTV0_BRUAN</name>
<evidence type="ECO:0000313" key="4">
    <source>
        <dbReference type="EMBL" id="KAB2803291.1"/>
    </source>
</evidence>
<sequence length="973" mass="109332">MSAKSANDNVSRKNLPAEAKFLVATARNDITIPFYSGVLQHADDTLIQRGGGKGLKIYDEIERDTHASAMLQKRKRVVLSREWEIKPASSSPLDVTAADFCREVISNLPFDQICEDMLDATLKGFSVGEIVWMRDGRNIVPQQIASHDQRRFAFDESWKPRLLTWANMRNGEELPERKFMVHRFGVKGNNPYGLGLGSKLFWPVLFKREGITFWLHFLEKFASPTVIGFTPYGILSEEQQNLLNQLSSLRGRAAITAPIGTDIKFLEAARSGAVTYQDFLSYWDKQISICVNGETLTTDIGSSGSKAASETHADQLDMGGDSDSDLLSGTLRRDLLTWLVDYNYPGAGVPWLWRVRQKNERAAADTRKAKAEAAKSTDEALIQLVMTAAQFDDDAAARDYITSFELTGNLSDETIDRLVEARFAFMEGGKRDRDLRKIANSNPVFAALFDGAVKKKVHEPACFAEQDIAASLAERLEEAAALLFQRRLDAIRKAFDQATDWNQAATSLLGLAALWSPDRLAATIRDGLNLASMLGREAVFLDGEQTDSFADVDVFRQAFQEQIEFLRQKRPAPTKVWTDAMRGIHDRAFVIAGATDLDMLSDFQNVIAKAIKDGTTLEDFRKEFDRIVAQYGWSYKGERGWRTRVIFETNVRTSYMAGRLKQMRDPDVVRLRPFWQYRHGETRVPLHPRKQHLAWHGLILRYDDPWWETHFPPNGWVCSCGVRTLSQADLTRLGKSGPDQAPGELSSPIIDPVTGKLTETPQGIDYGWDYMPGHLWEQGLTPSAILDEGTLLPDHPRMAVAVDQPEPMANLLAKAKPFKAKPLPDGLSPEDYLAAFLDPFGATPGQAVLFEDRAGNRIPISDQLFRDRTGDLKIMKRGRNTLTPLMAETLMDPDEIWIGVARKVSAVDGETEELVVDRRYIRVDPKSGIQIVFEIGQRFWDAITAYNPTTKKGDVDYAAIDRRRGGKLIYKRK</sequence>
<dbReference type="EMBL" id="WBWX01000001">
    <property type="protein sequence ID" value="KAB2803291.1"/>
    <property type="molecule type" value="Genomic_DNA"/>
</dbReference>
<dbReference type="InterPro" id="IPR041110">
    <property type="entry name" value="PBECR2"/>
</dbReference>
<reference evidence="4 5" key="1">
    <citation type="submission" date="2019-09" db="EMBL/GenBank/DDBJ databases">
        <title>Taxonomic organization of the family Brucellaceae based on a phylogenomic approach.</title>
        <authorList>
            <person name="Leclercq S."/>
            <person name="Cloeckaert A."/>
            <person name="Zygmunt M.S."/>
        </authorList>
    </citation>
    <scope>NUCLEOTIDE SEQUENCE [LARGE SCALE GENOMIC DNA]</scope>
    <source>
        <strain evidence="4 5">CCUG 34461</strain>
    </source>
</reference>
<dbReference type="Pfam" id="PF18810">
    <property type="entry name" value="PBECR2"/>
    <property type="match status" value="1"/>
</dbReference>
<feature type="domain" description="Phage head morphogenesis" evidence="2">
    <location>
        <begin position="602"/>
        <end position="722"/>
    </location>
</feature>
<dbReference type="RefSeq" id="WP_151576326.1">
    <property type="nucleotide sequence ID" value="NZ_WBWX01000001.1"/>
</dbReference>
<feature type="region of interest" description="Disordered" evidence="1">
    <location>
        <begin position="734"/>
        <end position="754"/>
    </location>
</feature>
<evidence type="ECO:0000259" key="2">
    <source>
        <dbReference type="Pfam" id="PF04233"/>
    </source>
</evidence>
<dbReference type="Proteomes" id="UP000441102">
    <property type="component" value="Unassembled WGS sequence"/>
</dbReference>
<protein>
    <submittedName>
        <fullName evidence="4">DUF935 family protein</fullName>
    </submittedName>
</protein>
<evidence type="ECO:0000259" key="3">
    <source>
        <dbReference type="Pfam" id="PF18810"/>
    </source>
</evidence>
<evidence type="ECO:0000313" key="5">
    <source>
        <dbReference type="Proteomes" id="UP000441102"/>
    </source>
</evidence>
<dbReference type="Pfam" id="PF06074">
    <property type="entry name" value="Portal_Mu"/>
    <property type="match status" value="1"/>
</dbReference>
<proteinExistence type="predicted"/>
<feature type="domain" description="Phage-Barnase-EndoU-ColicinE5/D-RelE like nuclease 2" evidence="3">
    <location>
        <begin position="835"/>
        <end position="971"/>
    </location>
</feature>
<dbReference type="AlphaFoldDB" id="A0A6I0DTV0"/>
<dbReference type="InterPro" id="IPR009279">
    <property type="entry name" value="Portal_Mu"/>
</dbReference>
<organism evidence="4 5">
    <name type="scientific">Brucella anthropi</name>
    <name type="common">Ochrobactrum anthropi</name>
    <dbReference type="NCBI Taxonomy" id="529"/>
    <lineage>
        <taxon>Bacteria</taxon>
        <taxon>Pseudomonadati</taxon>
        <taxon>Pseudomonadota</taxon>
        <taxon>Alphaproteobacteria</taxon>
        <taxon>Hyphomicrobiales</taxon>
        <taxon>Brucellaceae</taxon>
        <taxon>Brucella/Ochrobactrum group</taxon>
        <taxon>Brucella</taxon>
    </lineage>
</organism>